<reference evidence="2 3" key="1">
    <citation type="submission" date="2023-08" db="EMBL/GenBank/DDBJ databases">
        <title>Nocardioides seae sp. nov., a bacterium isolated from a soil.</title>
        <authorList>
            <person name="Wang X."/>
        </authorList>
    </citation>
    <scope>NUCLEOTIDE SEQUENCE [LARGE SCALE GENOMIC DNA]</scope>
    <source>
        <strain evidence="2 3">YZH12</strain>
    </source>
</reference>
<organism evidence="2 3">
    <name type="scientific">Nocardioides imazamoxiresistens</name>
    <dbReference type="NCBI Taxonomy" id="3231893"/>
    <lineage>
        <taxon>Bacteria</taxon>
        <taxon>Bacillati</taxon>
        <taxon>Actinomycetota</taxon>
        <taxon>Actinomycetes</taxon>
        <taxon>Propionibacteriales</taxon>
        <taxon>Nocardioidaceae</taxon>
        <taxon>Nocardioides</taxon>
    </lineage>
</organism>
<dbReference type="EMBL" id="JAVYII010000003">
    <property type="protein sequence ID" value="MDT9593004.1"/>
    <property type="molecule type" value="Genomic_DNA"/>
</dbReference>
<gene>
    <name evidence="2" type="ORF">RDV89_07990</name>
</gene>
<evidence type="ECO:0000256" key="1">
    <source>
        <dbReference type="SAM" id="Phobius"/>
    </source>
</evidence>
<keyword evidence="1" id="KW-0472">Membrane</keyword>
<name>A0ABU3PUU4_9ACTN</name>
<sequence>MASDRAASARLFTRVTTVACVALGALLGLAGLPWLAAMGLAVTLLVVILTVTTLSGFVDPRWDPRRSTTRGWFRFQVAVFVVGLGLQSYFFVRAVQASDRDEALEFGAASLMFAAFLVMTVLLRPRSTP</sequence>
<dbReference type="Proteomes" id="UP001268542">
    <property type="component" value="Unassembled WGS sequence"/>
</dbReference>
<evidence type="ECO:0000313" key="2">
    <source>
        <dbReference type="EMBL" id="MDT9593004.1"/>
    </source>
</evidence>
<feature type="transmembrane region" description="Helical" evidence="1">
    <location>
        <begin position="103"/>
        <end position="123"/>
    </location>
</feature>
<evidence type="ECO:0000313" key="3">
    <source>
        <dbReference type="Proteomes" id="UP001268542"/>
    </source>
</evidence>
<keyword evidence="1" id="KW-1133">Transmembrane helix</keyword>
<feature type="transmembrane region" description="Helical" evidence="1">
    <location>
        <begin position="71"/>
        <end position="91"/>
    </location>
</feature>
<keyword evidence="1" id="KW-0812">Transmembrane</keyword>
<proteinExistence type="predicted"/>
<feature type="transmembrane region" description="Helical" evidence="1">
    <location>
        <begin position="12"/>
        <end position="32"/>
    </location>
</feature>
<feature type="transmembrane region" description="Helical" evidence="1">
    <location>
        <begin position="38"/>
        <end position="59"/>
    </location>
</feature>
<accession>A0ABU3PUU4</accession>
<dbReference type="RefSeq" id="WP_315732431.1">
    <property type="nucleotide sequence ID" value="NZ_JAVYII010000003.1"/>
</dbReference>
<keyword evidence="3" id="KW-1185">Reference proteome</keyword>
<comment type="caution">
    <text evidence="2">The sequence shown here is derived from an EMBL/GenBank/DDBJ whole genome shotgun (WGS) entry which is preliminary data.</text>
</comment>
<protein>
    <submittedName>
        <fullName evidence="2">Uncharacterized protein</fullName>
    </submittedName>
</protein>